<feature type="binding site" evidence="9">
    <location>
        <position position="195"/>
    </location>
    <ligand>
        <name>Mn(2+)</name>
        <dbReference type="ChEBI" id="CHEBI:29035"/>
    </ligand>
</feature>
<keyword evidence="9" id="KW-0533">Nickel</keyword>
<evidence type="ECO:0000256" key="6">
    <source>
        <dbReference type="ARBA" id="ARBA00023295"/>
    </source>
</evidence>
<dbReference type="EMBL" id="BLWC01000001">
    <property type="protein sequence ID" value="GFN00455.1"/>
    <property type="molecule type" value="Genomic_DNA"/>
</dbReference>
<dbReference type="InterPro" id="IPR036291">
    <property type="entry name" value="NAD(P)-bd_dom_sf"/>
</dbReference>
<feature type="site" description="Increases basicity of active site Tyr" evidence="10">
    <location>
        <position position="106"/>
    </location>
</feature>
<keyword evidence="9" id="KW-0170">Cobalt</keyword>
<dbReference type="GO" id="GO:0008706">
    <property type="term" value="F:6-phospho-beta-glucosidase activity"/>
    <property type="evidence" value="ECO:0007669"/>
    <property type="project" value="UniProtKB-EC"/>
</dbReference>
<name>A0A7J0CF87_9ACTN</name>
<dbReference type="SUPFAM" id="SSF51735">
    <property type="entry name" value="NAD(P)-binding Rossmann-fold domains"/>
    <property type="match status" value="1"/>
</dbReference>
<evidence type="ECO:0000256" key="8">
    <source>
        <dbReference type="PIRSR" id="PIRSR601088-2"/>
    </source>
</evidence>
<organism evidence="13 15">
    <name type="scientific">Streptomyces fulvorobeus</name>
    <dbReference type="NCBI Taxonomy" id="284028"/>
    <lineage>
        <taxon>Bacteria</taxon>
        <taxon>Bacillati</taxon>
        <taxon>Actinomycetota</taxon>
        <taxon>Actinomycetes</taxon>
        <taxon>Kitasatosporales</taxon>
        <taxon>Streptomycetaceae</taxon>
        <taxon>Streptomyces</taxon>
    </lineage>
</organism>
<dbReference type="Gene3D" id="3.90.110.10">
    <property type="entry name" value="Lactate dehydrogenase/glycoside hydrolase, family 4, C-terminal"/>
    <property type="match status" value="1"/>
</dbReference>
<dbReference type="EC" id="3.2.1.86" evidence="14"/>
<evidence type="ECO:0000313" key="16">
    <source>
        <dbReference type="Proteomes" id="UP000530403"/>
    </source>
</evidence>
<sequence>MKLTILGGGGFRVPLVYRALLGDHAEGRVTRVTLYDTDADRLGAVARVLGEQAEGAGDAPAVVATTDLDEALRGADFVFSAIRVGGLAGRAADERVALDEGVLGQETVGAGGIAYGLRTVPVAVDIARRVARLAPGAWVINFTNPAGLVTEAMSRHLGDRVIGICDSPVGLGRRVARVLGVDPDRARIDYVGLNHLGWLRGLYVDGRDELPRLLADPQLLGSFEEGRLFGADWLRSLGAVPNEYLHYYYFNREAVRAYQEAEQTRGAFLQEQQEGFYARMKDPAAPPLTTWDRTRAEREATYMAENREVSGAGEREESDLGSGGYEQVALALMRAVARDERTSLILNVRNRTTLSVLDADAVIEVPCLVDSDGARPVAVEPLPYHAVGLVTAVKAVERAVLDAAGSGSRAAAVKAFALHPLVDSVTVARRLLDGYTKVHPGLAYLDRP</sequence>
<evidence type="ECO:0000256" key="11">
    <source>
        <dbReference type="RuleBase" id="RU361152"/>
    </source>
</evidence>
<evidence type="ECO:0000256" key="4">
    <source>
        <dbReference type="ARBA" id="ARBA00023027"/>
    </source>
</evidence>
<comment type="caution">
    <text evidence="13">The sequence shown here is derived from an EMBL/GenBank/DDBJ whole genome shotgun (WGS) entry which is preliminary data.</text>
</comment>
<protein>
    <submittedName>
        <fullName evidence="13">6-phospho-beta-glucosidase</fullName>
        <ecNumber evidence="14">3.2.1.86</ecNumber>
    </submittedName>
</protein>
<evidence type="ECO:0000256" key="3">
    <source>
        <dbReference type="ARBA" id="ARBA00022801"/>
    </source>
</evidence>
<keyword evidence="3 11" id="KW-0378">Hydrolase</keyword>
<dbReference type="AlphaFoldDB" id="A0A7J0CF87"/>
<evidence type="ECO:0000256" key="1">
    <source>
        <dbReference type="ARBA" id="ARBA00010141"/>
    </source>
</evidence>
<dbReference type="GO" id="GO:0016616">
    <property type="term" value="F:oxidoreductase activity, acting on the CH-OH group of donors, NAD or NADP as acceptor"/>
    <property type="evidence" value="ECO:0007669"/>
    <property type="project" value="InterPro"/>
</dbReference>
<evidence type="ECO:0000313" key="15">
    <source>
        <dbReference type="Proteomes" id="UP000498980"/>
    </source>
</evidence>
<evidence type="ECO:0000256" key="7">
    <source>
        <dbReference type="PIRSR" id="PIRSR601088-1"/>
    </source>
</evidence>
<comment type="similarity">
    <text evidence="1 11">Belongs to the glycosyl hydrolase 4 family.</text>
</comment>
<dbReference type="RefSeq" id="WP_173316745.1">
    <property type="nucleotide sequence ID" value="NZ_BAAAUE010000013.1"/>
</dbReference>
<dbReference type="Pfam" id="PF02056">
    <property type="entry name" value="Glyco_hydro_4"/>
    <property type="match status" value="1"/>
</dbReference>
<keyword evidence="5 9" id="KW-0464">Manganese</keyword>
<feature type="binding site" evidence="8">
    <location>
        <position position="90"/>
    </location>
    <ligand>
        <name>substrate</name>
    </ligand>
</feature>
<dbReference type="Pfam" id="PF11975">
    <property type="entry name" value="Glyco_hydro_4C"/>
    <property type="match status" value="1"/>
</dbReference>
<gene>
    <name evidence="14" type="ORF">HEB29_004965</name>
    <name evidence="13" type="ORF">Sfulv_52650</name>
</gene>
<dbReference type="CDD" id="cd05296">
    <property type="entry name" value="GH4_P_beta_glucosidase"/>
    <property type="match status" value="1"/>
</dbReference>
<comment type="cofactor">
    <cofactor evidence="11">
        <name>NAD(+)</name>
        <dbReference type="ChEBI" id="CHEBI:57540"/>
    </cofactor>
    <text evidence="11">Binds 1 NAD(+) per subunit.</text>
</comment>
<dbReference type="Gene3D" id="3.40.50.720">
    <property type="entry name" value="NAD(P)-binding Rossmann-like Domain"/>
    <property type="match status" value="1"/>
</dbReference>
<reference evidence="13 15" key="1">
    <citation type="submission" date="2020-05" db="EMBL/GenBank/DDBJ databases">
        <title>Whole genome shotgun sequence of Streptomyces fulvorobeus NBRC 15897.</title>
        <authorList>
            <person name="Komaki H."/>
            <person name="Tamura T."/>
        </authorList>
    </citation>
    <scope>NUCLEOTIDE SEQUENCE [LARGE SCALE GENOMIC DNA]</scope>
    <source>
        <strain evidence="13 15">NBRC 15897</strain>
    </source>
</reference>
<evidence type="ECO:0000256" key="10">
    <source>
        <dbReference type="PIRSR" id="PIRSR601088-4"/>
    </source>
</evidence>
<feature type="domain" description="Glycosyl hydrolase family 4 C-terminal" evidence="12">
    <location>
        <begin position="190"/>
        <end position="422"/>
    </location>
</feature>
<keyword evidence="2 9" id="KW-0479">Metal-binding</keyword>
<dbReference type="InterPro" id="IPR001088">
    <property type="entry name" value="Glyco_hydro_4"/>
</dbReference>
<feature type="binding site" evidence="9">
    <location>
        <position position="165"/>
    </location>
    <ligand>
        <name>Mn(2+)</name>
        <dbReference type="ChEBI" id="CHEBI:29035"/>
    </ligand>
</feature>
<evidence type="ECO:0000256" key="2">
    <source>
        <dbReference type="ARBA" id="ARBA00022723"/>
    </source>
</evidence>
<reference evidence="14 16" key="2">
    <citation type="submission" date="2020-07" db="EMBL/GenBank/DDBJ databases">
        <title>Sequencing the genomes of 1000 actinobacteria strains.</title>
        <authorList>
            <person name="Klenk H.-P."/>
        </authorList>
    </citation>
    <scope>NUCLEOTIDE SEQUENCE [LARGE SCALE GENOMIC DNA]</scope>
    <source>
        <strain evidence="14 16">DSM 41455</strain>
    </source>
</reference>
<dbReference type="GO" id="GO:0046872">
    <property type="term" value="F:metal ion binding"/>
    <property type="evidence" value="ECO:0007669"/>
    <property type="project" value="UniProtKB-KW"/>
</dbReference>
<dbReference type="InterPro" id="IPR019802">
    <property type="entry name" value="GlycHydrolase_4_CS"/>
</dbReference>
<dbReference type="EMBL" id="JACCCF010000001">
    <property type="protein sequence ID" value="NYE43954.1"/>
    <property type="molecule type" value="Genomic_DNA"/>
</dbReference>
<evidence type="ECO:0000256" key="9">
    <source>
        <dbReference type="PIRSR" id="PIRSR601088-3"/>
    </source>
</evidence>
<proteinExistence type="inferred from homology"/>
<dbReference type="PROSITE" id="PS01324">
    <property type="entry name" value="GLYCOSYL_HYDROL_F4"/>
    <property type="match status" value="1"/>
</dbReference>
<evidence type="ECO:0000313" key="13">
    <source>
        <dbReference type="EMBL" id="GFN00455.1"/>
    </source>
</evidence>
<dbReference type="InterPro" id="IPR022616">
    <property type="entry name" value="Glyco_hydro_4_C"/>
</dbReference>
<dbReference type="GO" id="GO:0005975">
    <property type="term" value="P:carbohydrate metabolic process"/>
    <property type="evidence" value="ECO:0007669"/>
    <property type="project" value="InterPro"/>
</dbReference>
<accession>A0A7J0CF87</accession>
<evidence type="ECO:0000256" key="5">
    <source>
        <dbReference type="ARBA" id="ARBA00023211"/>
    </source>
</evidence>
<dbReference type="Proteomes" id="UP000530403">
    <property type="component" value="Unassembled WGS sequence"/>
</dbReference>
<feature type="binding site" evidence="8">
    <location>
        <position position="144"/>
    </location>
    <ligand>
        <name>substrate</name>
    </ligand>
</feature>
<keyword evidence="4 11" id="KW-0520">NAD</keyword>
<dbReference type="InterPro" id="IPR015955">
    <property type="entry name" value="Lactate_DH/Glyco_Ohase_4_C"/>
</dbReference>
<dbReference type="PANTHER" id="PTHR32092:SF5">
    <property type="entry name" value="6-PHOSPHO-BETA-GLUCOSIDASE"/>
    <property type="match status" value="1"/>
</dbReference>
<evidence type="ECO:0000313" key="14">
    <source>
        <dbReference type="EMBL" id="NYE43954.1"/>
    </source>
</evidence>
<evidence type="ECO:0000259" key="12">
    <source>
        <dbReference type="Pfam" id="PF11975"/>
    </source>
</evidence>
<keyword evidence="6 11" id="KW-0326">Glycosidase</keyword>
<feature type="active site" description="Proton acceptor" evidence="7">
    <location>
        <position position="244"/>
    </location>
</feature>
<dbReference type="SUPFAM" id="SSF56327">
    <property type="entry name" value="LDH C-terminal domain-like"/>
    <property type="match status" value="1"/>
</dbReference>
<feature type="active site" description="Proton donor" evidence="7">
    <location>
        <position position="166"/>
    </location>
</feature>
<dbReference type="PANTHER" id="PTHR32092">
    <property type="entry name" value="6-PHOSPHO-BETA-GLUCOSIDASE-RELATED"/>
    <property type="match status" value="1"/>
</dbReference>
<dbReference type="PRINTS" id="PR00732">
    <property type="entry name" value="GLHYDRLASE4"/>
</dbReference>
<dbReference type="Proteomes" id="UP000498980">
    <property type="component" value="Unassembled WGS sequence"/>
</dbReference>
<keyword evidence="15" id="KW-1185">Reference proteome</keyword>
<keyword evidence="9" id="KW-0408">Iron</keyword>